<dbReference type="RefSeq" id="WP_234800616.1">
    <property type="nucleotide sequence ID" value="NZ_CP015136.1"/>
</dbReference>
<dbReference type="KEGG" id="abac:LuPra_05997"/>
<dbReference type="STRING" id="1855912.LuPra_05997"/>
<dbReference type="InterPro" id="IPR016181">
    <property type="entry name" value="Acyl_CoA_acyltransferase"/>
</dbReference>
<organism evidence="2 3">
    <name type="scientific">Luteitalea pratensis</name>
    <dbReference type="NCBI Taxonomy" id="1855912"/>
    <lineage>
        <taxon>Bacteria</taxon>
        <taxon>Pseudomonadati</taxon>
        <taxon>Acidobacteriota</taxon>
        <taxon>Vicinamibacteria</taxon>
        <taxon>Vicinamibacterales</taxon>
        <taxon>Vicinamibacteraceae</taxon>
        <taxon>Luteitalea</taxon>
    </lineage>
</organism>
<gene>
    <name evidence="2" type="ORF">LuPra_05997</name>
</gene>
<keyword evidence="3" id="KW-1185">Reference proteome</keyword>
<dbReference type="InterPro" id="IPR038740">
    <property type="entry name" value="BioF2-like_GNAT_dom"/>
</dbReference>
<dbReference type="PANTHER" id="PTHR36174">
    <property type="entry name" value="LIPID II:GLYCINE GLYCYLTRANSFERASE"/>
    <property type="match status" value="1"/>
</dbReference>
<dbReference type="PANTHER" id="PTHR36174:SF1">
    <property type="entry name" value="LIPID II:GLYCINE GLYCYLTRANSFERASE"/>
    <property type="match status" value="1"/>
</dbReference>
<protein>
    <submittedName>
        <fullName evidence="2">FemAB-related protein, PEP-CTERM system-associated</fullName>
    </submittedName>
</protein>
<evidence type="ECO:0000313" key="2">
    <source>
        <dbReference type="EMBL" id="AMY12715.1"/>
    </source>
</evidence>
<accession>A0A143PVJ6</accession>
<dbReference type="Gene3D" id="3.40.630.30">
    <property type="match status" value="1"/>
</dbReference>
<reference evidence="3" key="2">
    <citation type="submission" date="2016-04" db="EMBL/GenBank/DDBJ databases">
        <title>First Complete Genome Sequence of a Subdivision 6 Acidobacterium.</title>
        <authorList>
            <person name="Huang S."/>
            <person name="Vieira S."/>
            <person name="Bunk B."/>
            <person name="Riedel T."/>
            <person name="Sproeer C."/>
            <person name="Overmann J."/>
        </authorList>
    </citation>
    <scope>NUCLEOTIDE SEQUENCE [LARGE SCALE GENOMIC DNA]</scope>
    <source>
        <strain evidence="3">DSM 100886 HEG_-6_39</strain>
    </source>
</reference>
<dbReference type="Proteomes" id="UP000076079">
    <property type="component" value="Chromosome"/>
</dbReference>
<feature type="domain" description="BioF2-like acetyltransferase" evidence="1">
    <location>
        <begin position="152"/>
        <end position="287"/>
    </location>
</feature>
<dbReference type="NCBIfam" id="TIGR03019">
    <property type="entry name" value="pepcterm_femAB"/>
    <property type="match status" value="1"/>
</dbReference>
<evidence type="ECO:0000313" key="3">
    <source>
        <dbReference type="Proteomes" id="UP000076079"/>
    </source>
</evidence>
<dbReference type="Pfam" id="PF13480">
    <property type="entry name" value="Acetyltransf_6"/>
    <property type="match status" value="1"/>
</dbReference>
<reference evidence="2 3" key="1">
    <citation type="journal article" date="2016" name="Genome Announc.">
        <title>First Complete Genome Sequence of a Subdivision 6 Acidobacterium Strain.</title>
        <authorList>
            <person name="Huang S."/>
            <person name="Vieira S."/>
            <person name="Bunk B."/>
            <person name="Riedel T."/>
            <person name="Sproer C."/>
            <person name="Overmann J."/>
        </authorList>
    </citation>
    <scope>NUCLEOTIDE SEQUENCE [LARGE SCALE GENOMIC DNA]</scope>
    <source>
        <strain evidence="3">DSM 100886 HEG_-6_39</strain>
    </source>
</reference>
<dbReference type="InterPro" id="IPR017469">
    <property type="entry name" value="PEP-CTERM_FemAB-rel"/>
</dbReference>
<dbReference type="AlphaFoldDB" id="A0A143PVJ6"/>
<sequence>MTTMPLAVTVESSRADWDAFVATHPDATAYHAWDWRDVFGPVFGHEPIYLAARDGGRVVGVLPVVSFRSRLFGQFFCSLPFVNYGGVLATTPDAAAPLLAEAARLARERGAAHVELRHVDRQVPDSPVRQHKVTMLLRLQETADAQWTALDNKVRNMVRKAEKSELTSESGGSELLDAFYAVFSVNMRDLGTPVYPTRFFAAVLKACGPAARLHVVRHQGRPVAASMTIAHRNRVEVPWASSLREVRTMNPNMLLYWHMLREVIAGGGRVFDFGRSTPGEGTFHFKKQWKAEPVPLHWEYALISRDAPPDQSPGSGKFAMAIELWKKLPVPVANTIGPLIIGNIP</sequence>
<dbReference type="InterPro" id="IPR050644">
    <property type="entry name" value="PG_Glycine_Bridge_Synth"/>
</dbReference>
<proteinExistence type="predicted"/>
<dbReference type="EMBL" id="CP015136">
    <property type="protein sequence ID" value="AMY12715.1"/>
    <property type="molecule type" value="Genomic_DNA"/>
</dbReference>
<dbReference type="PATRIC" id="fig|1813736.3.peg.6301"/>
<evidence type="ECO:0000259" key="1">
    <source>
        <dbReference type="Pfam" id="PF13480"/>
    </source>
</evidence>
<name>A0A143PVJ6_LUTPR</name>
<dbReference type="SUPFAM" id="SSF55729">
    <property type="entry name" value="Acyl-CoA N-acyltransferases (Nat)"/>
    <property type="match status" value="2"/>
</dbReference>